<accession>A0AA88DTP6</accession>
<evidence type="ECO:0000313" key="2">
    <source>
        <dbReference type="Proteomes" id="UP001187192"/>
    </source>
</evidence>
<evidence type="ECO:0000313" key="1">
    <source>
        <dbReference type="EMBL" id="GMN61667.1"/>
    </source>
</evidence>
<sequence length="237" mass="27012">MFCQIKSLLCLVCNDCSIIPRDTGVGGEILCAWKILDIHFSVCSSKYVLRFHAENGLLRNQVSVGTLGFLWNVWKEKVTKIFDYLGHLESDEVYGQFCLNYLGVSVINHCENNKTVYLLLNADAYWVKHISDHNLQRKGRLVSCKPKQFAHAAQCYWSSTMLSVGRLVLEKLKAVHEFSQENSLHLECQALSLVHIYGVAKSFIESKDFLHKNHDKVLHGYLDLMVDDFSGNIVSLK</sequence>
<comment type="caution">
    <text evidence="1">The sequence shown here is derived from an EMBL/GenBank/DDBJ whole genome shotgun (WGS) entry which is preliminary data.</text>
</comment>
<gene>
    <name evidence="1" type="ORF">TIFTF001_030766</name>
</gene>
<keyword evidence="2" id="KW-1185">Reference proteome</keyword>
<reference evidence="1" key="1">
    <citation type="submission" date="2023-07" db="EMBL/GenBank/DDBJ databases">
        <title>draft genome sequence of fig (Ficus carica).</title>
        <authorList>
            <person name="Takahashi T."/>
            <person name="Nishimura K."/>
        </authorList>
    </citation>
    <scope>NUCLEOTIDE SEQUENCE</scope>
</reference>
<protein>
    <submittedName>
        <fullName evidence="1">Uncharacterized protein</fullName>
    </submittedName>
</protein>
<dbReference type="InterPro" id="IPR039904">
    <property type="entry name" value="TRANK1"/>
</dbReference>
<name>A0AA88DTP6_FICCA</name>
<proteinExistence type="predicted"/>
<dbReference type="Proteomes" id="UP001187192">
    <property type="component" value="Unassembled WGS sequence"/>
</dbReference>
<dbReference type="PANTHER" id="PTHR21529:SF4">
    <property type="entry name" value="TPR AND ANKYRIN REPEAT-CONTAINING PROTEIN 1"/>
    <property type="match status" value="1"/>
</dbReference>
<dbReference type="AlphaFoldDB" id="A0AA88DTP6"/>
<dbReference type="EMBL" id="BTGU01000115">
    <property type="protein sequence ID" value="GMN61667.1"/>
    <property type="molecule type" value="Genomic_DNA"/>
</dbReference>
<organism evidence="1 2">
    <name type="scientific">Ficus carica</name>
    <name type="common">Common fig</name>
    <dbReference type="NCBI Taxonomy" id="3494"/>
    <lineage>
        <taxon>Eukaryota</taxon>
        <taxon>Viridiplantae</taxon>
        <taxon>Streptophyta</taxon>
        <taxon>Embryophyta</taxon>
        <taxon>Tracheophyta</taxon>
        <taxon>Spermatophyta</taxon>
        <taxon>Magnoliopsida</taxon>
        <taxon>eudicotyledons</taxon>
        <taxon>Gunneridae</taxon>
        <taxon>Pentapetalae</taxon>
        <taxon>rosids</taxon>
        <taxon>fabids</taxon>
        <taxon>Rosales</taxon>
        <taxon>Moraceae</taxon>
        <taxon>Ficeae</taxon>
        <taxon>Ficus</taxon>
    </lineage>
</organism>
<dbReference type="PANTHER" id="PTHR21529">
    <property type="entry name" value="MAMMARY TURMOR VIRUS RECEPTOR HOMOLOG 1, 2 MTVR1, 2"/>
    <property type="match status" value="1"/>
</dbReference>